<dbReference type="InterPro" id="IPR019606">
    <property type="entry name" value="GerMN"/>
</dbReference>
<organism evidence="2 3">
    <name type="scientific">Herbiconiux gentiana</name>
    <dbReference type="NCBI Taxonomy" id="2970912"/>
    <lineage>
        <taxon>Bacteria</taxon>
        <taxon>Bacillati</taxon>
        <taxon>Actinomycetota</taxon>
        <taxon>Actinomycetes</taxon>
        <taxon>Micrococcales</taxon>
        <taxon>Microbacteriaceae</taxon>
        <taxon>Herbiconiux</taxon>
    </lineage>
</organism>
<keyword evidence="3" id="KW-1185">Reference proteome</keyword>
<proteinExistence type="predicted"/>
<name>A0ABT2GJD1_9MICO</name>
<evidence type="ECO:0000313" key="2">
    <source>
        <dbReference type="EMBL" id="MCS5716338.1"/>
    </source>
</evidence>
<dbReference type="Pfam" id="PF10646">
    <property type="entry name" value="Germane"/>
    <property type="match status" value="1"/>
</dbReference>
<sequence>MAERVLAGSGSPRIRSLTRWLGALLALVVLAGLAACTGIPRSGDVQPGDAIGTDDDIDVVFLAEGPTAGASQQAILNGFIQAAKSPQDDYAIARQYLTPAAAASWKPNEKTLVDSGTRPTSRSDEFTLQMTATPVATVDASGIYATSPSNAPTSLSFGFTQQDGEWRINGLDDGTVIEDVFFDQIFSSYSLYFFDPTFTYLVPDLRWFATSSAVGTRVVKALLKGPVAWLGGGAVVSAFPEGTTTTSVVTASGQTRVELSSNVLQSDETDLRRMQAQLRSSLSGLASASSVVISVDQNVVPFPASDSTVADATPRVNSLPLVVSDGEFGYLSGGAVSPIEGISEGVKSVQPQSAAYSAVSGTVAVKAGNGSVVAVRETSGGVPIVQQIDTRPGLIDPAVDPWGFVWSIPSGEPTAVLAGGASTDAPLSIPTTWDGASSITSFEISRDGTRAVAFLEVAGAAKLVVAAVIRDQNGVPQQLGQAVELTTGPGTPIDATWVDQFSVASATALPGEVRVVAQQLGGRSTNLGAPSSAVSLSGSNDLDGLRVLGTDGSLLQQRGSAWQATTSGVSELGVQN</sequence>
<dbReference type="RefSeq" id="WP_259487845.1">
    <property type="nucleotide sequence ID" value="NZ_JANTEZ010000011.1"/>
</dbReference>
<dbReference type="Proteomes" id="UP001165580">
    <property type="component" value="Unassembled WGS sequence"/>
</dbReference>
<evidence type="ECO:0000259" key="1">
    <source>
        <dbReference type="SMART" id="SM00909"/>
    </source>
</evidence>
<dbReference type="InterPro" id="IPR059026">
    <property type="entry name" value="LpqB_N"/>
</dbReference>
<dbReference type="EMBL" id="JANTEZ010000011">
    <property type="protein sequence ID" value="MCS5716338.1"/>
    <property type="molecule type" value="Genomic_DNA"/>
</dbReference>
<feature type="domain" description="GerMN" evidence="1">
    <location>
        <begin position="215"/>
        <end position="304"/>
    </location>
</feature>
<protein>
    <submittedName>
        <fullName evidence="2">LpqB family beta-propeller domain-containing protein</fullName>
    </submittedName>
</protein>
<evidence type="ECO:0000313" key="3">
    <source>
        <dbReference type="Proteomes" id="UP001165580"/>
    </source>
</evidence>
<gene>
    <name evidence="2" type="ORF">NVV95_17460</name>
</gene>
<dbReference type="SMART" id="SM00909">
    <property type="entry name" value="Germane"/>
    <property type="match status" value="1"/>
</dbReference>
<accession>A0ABT2GJD1</accession>
<dbReference type="Pfam" id="PF25976">
    <property type="entry name" value="LpqB_N"/>
    <property type="match status" value="1"/>
</dbReference>
<reference evidence="2" key="1">
    <citation type="submission" date="2022-08" db="EMBL/GenBank/DDBJ databases">
        <authorList>
            <person name="Deng Y."/>
            <person name="Han X.-F."/>
            <person name="Zhang Y.-Q."/>
        </authorList>
    </citation>
    <scope>NUCLEOTIDE SEQUENCE</scope>
    <source>
        <strain evidence="2">CPCC 205716</strain>
    </source>
</reference>
<comment type="caution">
    <text evidence="2">The sequence shown here is derived from an EMBL/GenBank/DDBJ whole genome shotgun (WGS) entry which is preliminary data.</text>
</comment>